<evidence type="ECO:0000313" key="1">
    <source>
        <dbReference type="EMBL" id="QCT03738.1"/>
    </source>
</evidence>
<evidence type="ECO:0008006" key="3">
    <source>
        <dbReference type="Google" id="ProtNLM"/>
    </source>
</evidence>
<evidence type="ECO:0000313" key="2">
    <source>
        <dbReference type="Proteomes" id="UP000300879"/>
    </source>
</evidence>
<dbReference type="EMBL" id="CP040396">
    <property type="protein sequence ID" value="QCT03738.1"/>
    <property type="molecule type" value="Genomic_DNA"/>
</dbReference>
<keyword evidence="2" id="KW-1185">Reference proteome</keyword>
<protein>
    <recommendedName>
        <fullName evidence="3">SR1 protein</fullName>
    </recommendedName>
</protein>
<dbReference type="Proteomes" id="UP000300879">
    <property type="component" value="Chromosome"/>
</dbReference>
<dbReference type="OrthoDB" id="2971595at2"/>
<name>A0A4P8XMG8_9BACL</name>
<sequence>MKTMLNEGTGSLQGQRNQDLGLVICSKCGEMVDTLPTNGVKIIHGLCQSPSCSPQTEA</sequence>
<proteinExistence type="predicted"/>
<accession>A0A4P8XMG8</accession>
<reference evidence="1 2" key="1">
    <citation type="submission" date="2019-05" db="EMBL/GenBank/DDBJ databases">
        <authorList>
            <person name="Chen C."/>
        </authorList>
    </citation>
    <scope>NUCLEOTIDE SEQUENCE [LARGE SCALE GENOMIC DNA]</scope>
    <source>
        <strain evidence="1 2">HB172198</strain>
    </source>
</reference>
<dbReference type="RefSeq" id="WP_138226569.1">
    <property type="nucleotide sequence ID" value="NZ_CP040396.1"/>
</dbReference>
<dbReference type="AlphaFoldDB" id="A0A4P8XMG8"/>
<gene>
    <name evidence="1" type="ORF">E6C60_3027</name>
</gene>
<dbReference type="KEGG" id="palo:E6C60_3027"/>
<organism evidence="1 2">
    <name type="scientific">Paenibacillus algicola</name>
    <dbReference type="NCBI Taxonomy" id="2565926"/>
    <lineage>
        <taxon>Bacteria</taxon>
        <taxon>Bacillati</taxon>
        <taxon>Bacillota</taxon>
        <taxon>Bacilli</taxon>
        <taxon>Bacillales</taxon>
        <taxon>Paenibacillaceae</taxon>
        <taxon>Paenibacillus</taxon>
    </lineage>
</organism>